<keyword evidence="2" id="KW-0768">Sushi</keyword>
<feature type="chain" id="PRO_5004579303" description="Sushi domain-containing protein" evidence="4">
    <location>
        <begin position="20"/>
        <end position="568"/>
    </location>
</feature>
<dbReference type="SUPFAM" id="SSF57535">
    <property type="entry name" value="Complement control module/SCR domain"/>
    <property type="match status" value="1"/>
</dbReference>
<keyword evidence="7" id="KW-1185">Reference proteome</keyword>
<dbReference type="AlphaFoldDB" id="T1ILG2"/>
<keyword evidence="1" id="KW-1015">Disulfide bond</keyword>
<evidence type="ECO:0000313" key="6">
    <source>
        <dbReference type="EnsemblMetazoa" id="SMAR001787-PA"/>
    </source>
</evidence>
<dbReference type="PROSITE" id="PS50923">
    <property type="entry name" value="SUSHI"/>
    <property type="match status" value="1"/>
</dbReference>
<evidence type="ECO:0000256" key="3">
    <source>
        <dbReference type="SAM" id="Coils"/>
    </source>
</evidence>
<reference evidence="7" key="1">
    <citation type="submission" date="2011-05" db="EMBL/GenBank/DDBJ databases">
        <authorList>
            <person name="Richards S.R."/>
            <person name="Qu J."/>
            <person name="Jiang H."/>
            <person name="Jhangiani S.N."/>
            <person name="Agravi P."/>
            <person name="Goodspeed R."/>
            <person name="Gross S."/>
            <person name="Mandapat C."/>
            <person name="Jackson L."/>
            <person name="Mathew T."/>
            <person name="Pu L."/>
            <person name="Thornton R."/>
            <person name="Saada N."/>
            <person name="Wilczek-Boney K.B."/>
            <person name="Lee S."/>
            <person name="Kovar C."/>
            <person name="Wu Y."/>
            <person name="Scherer S.E."/>
            <person name="Worley K.C."/>
            <person name="Muzny D.M."/>
            <person name="Gibbs R."/>
        </authorList>
    </citation>
    <scope>NUCLEOTIDE SEQUENCE</scope>
    <source>
        <strain evidence="7">Brora</strain>
    </source>
</reference>
<dbReference type="PROSITE" id="PS51257">
    <property type="entry name" value="PROKAR_LIPOPROTEIN"/>
    <property type="match status" value="1"/>
</dbReference>
<dbReference type="InterPro" id="IPR035976">
    <property type="entry name" value="Sushi/SCR/CCP_sf"/>
</dbReference>
<feature type="signal peptide" evidence="4">
    <location>
        <begin position="1"/>
        <end position="19"/>
    </location>
</feature>
<dbReference type="CDD" id="cd00033">
    <property type="entry name" value="CCP"/>
    <property type="match status" value="1"/>
</dbReference>
<dbReference type="Gene3D" id="2.10.70.10">
    <property type="entry name" value="Complement Module, domain 1"/>
    <property type="match status" value="1"/>
</dbReference>
<feature type="coiled-coil region" evidence="3">
    <location>
        <begin position="128"/>
        <end position="226"/>
    </location>
</feature>
<keyword evidence="4" id="KW-0732">Signal</keyword>
<dbReference type="Proteomes" id="UP000014500">
    <property type="component" value="Unassembled WGS sequence"/>
</dbReference>
<evidence type="ECO:0000256" key="4">
    <source>
        <dbReference type="SAM" id="SignalP"/>
    </source>
</evidence>
<keyword evidence="3" id="KW-0175">Coiled coil</keyword>
<comment type="caution">
    <text evidence="2">Lacks conserved residue(s) required for the propagation of feature annotation.</text>
</comment>
<reference evidence="6" key="2">
    <citation type="submission" date="2015-02" db="UniProtKB">
        <authorList>
            <consortium name="EnsemblMetazoa"/>
        </authorList>
    </citation>
    <scope>IDENTIFICATION</scope>
</reference>
<proteinExistence type="predicted"/>
<dbReference type="HOGENOM" id="CLU_480061_0_0_1"/>
<evidence type="ECO:0000259" key="5">
    <source>
        <dbReference type="PROSITE" id="PS50923"/>
    </source>
</evidence>
<evidence type="ECO:0000313" key="7">
    <source>
        <dbReference type="Proteomes" id="UP000014500"/>
    </source>
</evidence>
<feature type="coiled-coil region" evidence="3">
    <location>
        <begin position="414"/>
        <end position="462"/>
    </location>
</feature>
<protein>
    <recommendedName>
        <fullName evidence="5">Sushi domain-containing protein</fullName>
    </recommendedName>
</protein>
<name>T1ILG2_STRMM</name>
<evidence type="ECO:0000256" key="1">
    <source>
        <dbReference type="ARBA" id="ARBA00023157"/>
    </source>
</evidence>
<organism evidence="6 7">
    <name type="scientific">Strigamia maritima</name>
    <name type="common">European centipede</name>
    <name type="synonym">Geophilus maritimus</name>
    <dbReference type="NCBI Taxonomy" id="126957"/>
    <lineage>
        <taxon>Eukaryota</taxon>
        <taxon>Metazoa</taxon>
        <taxon>Ecdysozoa</taxon>
        <taxon>Arthropoda</taxon>
        <taxon>Myriapoda</taxon>
        <taxon>Chilopoda</taxon>
        <taxon>Pleurostigmophora</taxon>
        <taxon>Geophilomorpha</taxon>
        <taxon>Linotaeniidae</taxon>
        <taxon>Strigamia</taxon>
    </lineage>
</organism>
<accession>T1ILG2</accession>
<feature type="domain" description="Sushi" evidence="5">
    <location>
        <begin position="483"/>
        <end position="550"/>
    </location>
</feature>
<evidence type="ECO:0000256" key="2">
    <source>
        <dbReference type="PROSITE-ProRule" id="PRU00302"/>
    </source>
</evidence>
<dbReference type="InterPro" id="IPR000436">
    <property type="entry name" value="Sushi_SCR_CCP_dom"/>
</dbReference>
<dbReference type="EnsemblMetazoa" id="SMAR001787-RA">
    <property type="protein sequence ID" value="SMAR001787-PA"/>
    <property type="gene ID" value="SMAR001787"/>
</dbReference>
<sequence>MRVIELIIYFFIYCSYGKAQSYVPSYVSCGLTACDVLTTMRQEITDKRYDRQLWEFKAKLELVTSMEYKFADISVEFDRMNYEFLEFKEEFRNFMDKHNNKPEASTLLHSKDNPDQRDIKDTNHETKLIEIEEKLERSLDNIESVKSLKSEIELLKKEIAKERHKNEVTREETEQQVKELQKENLNKINQVEILLNDTQNVQKESRNDIERKIQQLHDVKISLKNQLDDHMVNSSEVSIVLEQQMEHLLNKTKAEIADFKISVLTHNNVSAAEFDNKISEVSNQVTLLQQEFMLVQQVFNKSNSELSSDVDNTVSEVTYQVTLLQGEILMLQQNVTTSKKEILNVIENKADKKVLLDVARIANSTQKVEVALEDNEKKLTKLQREVGVYFQQTSKLQNVLEQVRKETTDNALSKKEFQTELKALIKKTMELELDYKEMKDKLEKTQEKIRDLMKDANSFQKDEINKDKTVPQPSYITLSDERASCIHYNYNPDVIASLDGRPITTTVQTVPHGKSVEFRCRDPGAFKFHVSTSRQCIDGNWTNSYPVCGPLVTLDQVKGDIGVIPTTH</sequence>
<dbReference type="EMBL" id="JH430816">
    <property type="status" value="NOT_ANNOTATED_CDS"/>
    <property type="molecule type" value="Genomic_DNA"/>
</dbReference>